<reference evidence="3 4" key="1">
    <citation type="submission" date="2016-11" db="EMBL/GenBank/DDBJ databases">
        <title>Comparison of Traditional DNA-DNA Hybridization with In Silico Genomic Analysis.</title>
        <authorList>
            <person name="Nicholson A.C."/>
            <person name="Sammons S."/>
            <person name="Humrighouse B.W."/>
            <person name="Graziano J."/>
            <person name="Lasker B."/>
            <person name="Whitney A.M."/>
            <person name="Mcquiston J.R."/>
        </authorList>
    </citation>
    <scope>NUCLEOTIDE SEQUENCE [LARGE SCALE GENOMIC DNA]</scope>
    <source>
        <strain evidence="1 4">H1892</strain>
        <strain evidence="2 3">H2381</strain>
    </source>
</reference>
<dbReference type="EMBL" id="NIPV01000086">
    <property type="protein sequence ID" value="OWJ73919.1"/>
    <property type="molecule type" value="Genomic_DNA"/>
</dbReference>
<evidence type="ECO:0000313" key="1">
    <source>
        <dbReference type="EMBL" id="OWJ73919.1"/>
    </source>
</evidence>
<accession>A0A212AQ01</accession>
<dbReference type="STRING" id="366616.CG51_06075"/>
<protein>
    <submittedName>
        <fullName evidence="2">Uncharacterized protein</fullName>
    </submittedName>
</protein>
<sequence length="173" mass="18937">MGGTVMECRAQVIGHGVLRLMANDLPDYQPGELVFVSVERGRSTNSHKHQFAWIHDAWASLPESEMMQLYAETPETLRKHALIATGFCQTYTLDCGANATAQRVKAALIGAETGKHGYAIGQVRGPIVTIWTPESQSVRAMGGKRFQESKTAIMEWIAGKLGVPVEDLRARVA</sequence>
<organism evidence="2 3">
    <name type="scientific">Haematobacter missouriensis</name>
    <dbReference type="NCBI Taxonomy" id="366616"/>
    <lineage>
        <taxon>Bacteria</taxon>
        <taxon>Pseudomonadati</taxon>
        <taxon>Pseudomonadota</taxon>
        <taxon>Alphaproteobacteria</taxon>
        <taxon>Rhodobacterales</taxon>
        <taxon>Paracoccaceae</taxon>
        <taxon>Haematobacter</taxon>
    </lineage>
</organism>
<dbReference type="AlphaFoldDB" id="A0A212AQ01"/>
<gene>
    <name evidence="2" type="ORF">CDV52_11000</name>
    <name evidence="1" type="ORF">CDV53_14415</name>
</gene>
<dbReference type="EMBL" id="NIPX01000019">
    <property type="protein sequence ID" value="OWJ83545.1"/>
    <property type="molecule type" value="Genomic_DNA"/>
</dbReference>
<evidence type="ECO:0000313" key="4">
    <source>
        <dbReference type="Proteomes" id="UP000214673"/>
    </source>
</evidence>
<proteinExistence type="predicted"/>
<keyword evidence="4" id="KW-1185">Reference proteome</keyword>
<evidence type="ECO:0000313" key="2">
    <source>
        <dbReference type="EMBL" id="OWJ83545.1"/>
    </source>
</evidence>
<name>A0A212AQ01_9RHOB</name>
<evidence type="ECO:0000313" key="3">
    <source>
        <dbReference type="Proteomes" id="UP000196640"/>
    </source>
</evidence>
<comment type="caution">
    <text evidence="2">The sequence shown here is derived from an EMBL/GenBank/DDBJ whole genome shotgun (WGS) entry which is preliminary data.</text>
</comment>
<dbReference type="Proteomes" id="UP000196640">
    <property type="component" value="Unassembled WGS sequence"/>
</dbReference>
<dbReference type="Proteomes" id="UP000214673">
    <property type="component" value="Unassembled WGS sequence"/>
</dbReference>